<dbReference type="OrthoDB" id="4113332at2"/>
<dbReference type="Gene3D" id="4.10.320.10">
    <property type="entry name" value="E3-binding domain"/>
    <property type="match status" value="1"/>
</dbReference>
<feature type="region of interest" description="Disordered" evidence="2">
    <location>
        <begin position="57"/>
        <end position="83"/>
    </location>
</feature>
<dbReference type="Pfam" id="PF11774">
    <property type="entry name" value="Lsr2"/>
    <property type="match status" value="1"/>
</dbReference>
<evidence type="ECO:0000259" key="4">
    <source>
        <dbReference type="Pfam" id="PF23359"/>
    </source>
</evidence>
<accession>A0A4R2K8A7</accession>
<dbReference type="InterPro" id="IPR024412">
    <property type="entry name" value="Lsr2_dim_dom"/>
</dbReference>
<gene>
    <name evidence="5" type="ORF">EV192_102754</name>
</gene>
<organism evidence="5 6">
    <name type="scientific">Actinocrispum wychmicini</name>
    <dbReference type="NCBI Taxonomy" id="1213861"/>
    <lineage>
        <taxon>Bacteria</taxon>
        <taxon>Bacillati</taxon>
        <taxon>Actinomycetota</taxon>
        <taxon>Actinomycetes</taxon>
        <taxon>Pseudonocardiales</taxon>
        <taxon>Pseudonocardiaceae</taxon>
        <taxon>Actinocrispum</taxon>
    </lineage>
</organism>
<dbReference type="InterPro" id="IPR042261">
    <property type="entry name" value="Lsr2-like_dimerization"/>
</dbReference>
<name>A0A4R2K8A7_9PSEU</name>
<dbReference type="GO" id="GO:0003677">
    <property type="term" value="F:DNA binding"/>
    <property type="evidence" value="ECO:0007669"/>
    <property type="project" value="UniProtKB-KW"/>
</dbReference>
<feature type="domain" description="Lsr2 DNA-binding" evidence="4">
    <location>
        <begin position="78"/>
        <end position="113"/>
    </location>
</feature>
<comment type="caution">
    <text evidence="5">The sequence shown here is derived from an EMBL/GenBank/DDBJ whole genome shotgun (WGS) entry which is preliminary data.</text>
</comment>
<dbReference type="GO" id="GO:0016746">
    <property type="term" value="F:acyltransferase activity"/>
    <property type="evidence" value="ECO:0007669"/>
    <property type="project" value="InterPro"/>
</dbReference>
<keyword evidence="6" id="KW-1185">Reference proteome</keyword>
<dbReference type="InterPro" id="IPR055370">
    <property type="entry name" value="Lsr2_DNA-bd"/>
</dbReference>
<dbReference type="Gene3D" id="3.30.60.230">
    <property type="entry name" value="Lsr2, dimerization domain"/>
    <property type="match status" value="1"/>
</dbReference>
<evidence type="ECO:0000256" key="2">
    <source>
        <dbReference type="SAM" id="MobiDB-lite"/>
    </source>
</evidence>
<evidence type="ECO:0000259" key="3">
    <source>
        <dbReference type="Pfam" id="PF11774"/>
    </source>
</evidence>
<dbReference type="EMBL" id="SLWS01000002">
    <property type="protein sequence ID" value="TCO62615.1"/>
    <property type="molecule type" value="Genomic_DNA"/>
</dbReference>
<dbReference type="RefSeq" id="WP_132114511.1">
    <property type="nucleotide sequence ID" value="NZ_SLWS01000002.1"/>
</dbReference>
<feature type="domain" description="Lsr2 dimerization" evidence="3">
    <location>
        <begin position="1"/>
        <end position="60"/>
    </location>
</feature>
<keyword evidence="1" id="KW-0238">DNA-binding</keyword>
<evidence type="ECO:0000313" key="6">
    <source>
        <dbReference type="Proteomes" id="UP000295680"/>
    </source>
</evidence>
<dbReference type="InterPro" id="IPR036625">
    <property type="entry name" value="E3-bd_dom_sf"/>
</dbReference>
<dbReference type="Pfam" id="PF23359">
    <property type="entry name" value="Lsr2_DNA-bd"/>
    <property type="match status" value="1"/>
</dbReference>
<sequence length="129" mass="13840">MAQRVTVQMVDDLDGTAADDVSTVSFALDGVSYEIDLSEANAEKLRSGLEEFVNSARRTGGRVKRGTAPSKRPGSPASREQTKAIRDWARQNGFELSDRGRIPATVIEAFEAAHTGSKGKKKGEPAFSA</sequence>
<dbReference type="Proteomes" id="UP000295680">
    <property type="component" value="Unassembled WGS sequence"/>
</dbReference>
<evidence type="ECO:0000256" key="1">
    <source>
        <dbReference type="ARBA" id="ARBA00023125"/>
    </source>
</evidence>
<evidence type="ECO:0000313" key="5">
    <source>
        <dbReference type="EMBL" id="TCO62615.1"/>
    </source>
</evidence>
<reference evidence="5 6" key="1">
    <citation type="submission" date="2019-03" db="EMBL/GenBank/DDBJ databases">
        <title>Genomic Encyclopedia of Type Strains, Phase IV (KMG-IV): sequencing the most valuable type-strain genomes for metagenomic binning, comparative biology and taxonomic classification.</title>
        <authorList>
            <person name="Goeker M."/>
        </authorList>
    </citation>
    <scope>NUCLEOTIDE SEQUENCE [LARGE SCALE GENOMIC DNA]</scope>
    <source>
        <strain evidence="5 6">DSM 45934</strain>
    </source>
</reference>
<dbReference type="AlphaFoldDB" id="A0A4R2K8A7"/>
<proteinExistence type="predicted"/>
<protein>
    <submittedName>
        <fullName evidence="5">Lsr2 protein</fullName>
    </submittedName>
</protein>